<gene>
    <name evidence="2" type="ORF">CAK95_07960</name>
</gene>
<dbReference type="InterPro" id="IPR001853">
    <property type="entry name" value="DSBA-like_thioredoxin_dom"/>
</dbReference>
<dbReference type="Gene3D" id="3.40.30.10">
    <property type="entry name" value="Glutaredoxin"/>
    <property type="match status" value="1"/>
</dbReference>
<name>A0A1W6ZNS9_9HYPH</name>
<evidence type="ECO:0000313" key="2">
    <source>
        <dbReference type="EMBL" id="ARP99021.1"/>
    </source>
</evidence>
<dbReference type="EC" id="5.99.1.4" evidence="1"/>
<dbReference type="InterPro" id="IPR014440">
    <property type="entry name" value="HCCAis_GSTk"/>
</dbReference>
<reference evidence="2 3" key="1">
    <citation type="submission" date="2017-05" db="EMBL/GenBank/DDBJ databases">
        <title>Full genome sequence of Pseudorhodoplanes sinuspersici.</title>
        <authorList>
            <person name="Dastgheib S.M.M."/>
            <person name="Shavandi M."/>
            <person name="Tirandaz H."/>
        </authorList>
    </citation>
    <scope>NUCLEOTIDE SEQUENCE [LARGE SCALE GENOMIC DNA]</scope>
    <source>
        <strain evidence="2 3">RIPI110</strain>
    </source>
</reference>
<dbReference type="GO" id="GO:1901170">
    <property type="term" value="P:naphthalene catabolic process"/>
    <property type="evidence" value="ECO:0007669"/>
    <property type="project" value="InterPro"/>
</dbReference>
<keyword evidence="3" id="KW-1185">Reference proteome</keyword>
<dbReference type="EMBL" id="CP021112">
    <property type="protein sequence ID" value="ARP99021.1"/>
    <property type="molecule type" value="Genomic_DNA"/>
</dbReference>
<dbReference type="Pfam" id="PF01323">
    <property type="entry name" value="DSBA"/>
    <property type="match status" value="1"/>
</dbReference>
<dbReference type="KEGG" id="psin:CAK95_07960"/>
<dbReference type="InterPro" id="IPR051924">
    <property type="entry name" value="GST_Kappa/NadH"/>
</dbReference>
<evidence type="ECO:0000313" key="3">
    <source>
        <dbReference type="Proteomes" id="UP000194137"/>
    </source>
</evidence>
<dbReference type="GO" id="GO:0006749">
    <property type="term" value="P:glutathione metabolic process"/>
    <property type="evidence" value="ECO:0007669"/>
    <property type="project" value="TreeGrafter"/>
</dbReference>
<dbReference type="AlphaFoldDB" id="A0A1W6ZNS9"/>
<dbReference type="PANTHER" id="PTHR42943">
    <property type="entry name" value="GLUTATHIONE S-TRANSFERASE KAPPA"/>
    <property type="match status" value="1"/>
</dbReference>
<keyword evidence="1" id="KW-0413">Isomerase</keyword>
<dbReference type="OrthoDB" id="5244108at2"/>
<dbReference type="PIRSF" id="PIRSF006386">
    <property type="entry name" value="HCCAis_GSTk"/>
    <property type="match status" value="1"/>
</dbReference>
<dbReference type="PANTHER" id="PTHR42943:SF2">
    <property type="entry name" value="GLUTATHIONE S-TRANSFERASE KAPPA 1"/>
    <property type="match status" value="1"/>
</dbReference>
<proteinExistence type="inferred from homology"/>
<dbReference type="Proteomes" id="UP000194137">
    <property type="component" value="Chromosome"/>
</dbReference>
<evidence type="ECO:0000256" key="1">
    <source>
        <dbReference type="PIRNR" id="PIRNR006386"/>
    </source>
</evidence>
<dbReference type="GO" id="GO:0018845">
    <property type="term" value="F:2-hydroxychromene-2-carboxylate isomerase activity"/>
    <property type="evidence" value="ECO:0007669"/>
    <property type="project" value="UniProtKB-UniRule"/>
</dbReference>
<protein>
    <recommendedName>
        <fullName evidence="1">2-hydroxychromene-2-carboxylate isomerase</fullName>
        <ecNumber evidence="1">5.99.1.4</ecNumber>
    </recommendedName>
</protein>
<organism evidence="2 3">
    <name type="scientific">Pseudorhodoplanes sinuspersici</name>
    <dbReference type="NCBI Taxonomy" id="1235591"/>
    <lineage>
        <taxon>Bacteria</taxon>
        <taxon>Pseudomonadati</taxon>
        <taxon>Pseudomonadota</taxon>
        <taxon>Alphaproteobacteria</taxon>
        <taxon>Hyphomicrobiales</taxon>
        <taxon>Pseudorhodoplanes</taxon>
    </lineage>
</organism>
<dbReference type="STRING" id="1235591.CAK95_07960"/>
<dbReference type="SUPFAM" id="SSF52833">
    <property type="entry name" value="Thioredoxin-like"/>
    <property type="match status" value="1"/>
</dbReference>
<dbReference type="RefSeq" id="WP_086087431.1">
    <property type="nucleotide sequence ID" value="NZ_CP021112.1"/>
</dbReference>
<dbReference type="GO" id="GO:0004602">
    <property type="term" value="F:glutathione peroxidase activity"/>
    <property type="evidence" value="ECO:0007669"/>
    <property type="project" value="TreeGrafter"/>
</dbReference>
<accession>A0A1W6ZNS9</accession>
<sequence>MATAPIIDFWFDFGSTYSYPACMRAQGLASSNGVVIRYRPFLLGPIFKAQGWDTSPFNIYESKGRYMWRDLERLCADLSIPFKKPVPFPQNSLLAARVALAGEGEAWRDKFCCAVFHAQFGESRSIDDPTVIREILQDVGAPARSFLELAQSDPIKLQLRTQTEEAGRLGIFGAPSFLTEDGELFWGNDRLEAAISWAKRLAEQNAGGRIMS</sequence>
<dbReference type="GO" id="GO:0004364">
    <property type="term" value="F:glutathione transferase activity"/>
    <property type="evidence" value="ECO:0007669"/>
    <property type="project" value="TreeGrafter"/>
</dbReference>
<dbReference type="CDD" id="cd03022">
    <property type="entry name" value="DsbA_HCCA_Iso"/>
    <property type="match status" value="1"/>
</dbReference>
<dbReference type="InterPro" id="IPR036249">
    <property type="entry name" value="Thioredoxin-like_sf"/>
</dbReference>
<comment type="catalytic activity">
    <reaction evidence="1">
        <text>2-hydroxychromene-2-carboxylate = (3E)-4-(2-hydroxyphenyl)-2-oxobut-3-enoate</text>
        <dbReference type="Rhea" id="RHEA:27401"/>
        <dbReference type="ChEBI" id="CHEBI:59350"/>
        <dbReference type="ChEBI" id="CHEBI:59353"/>
        <dbReference type="EC" id="5.99.1.4"/>
    </reaction>
</comment>
<comment type="similarity">
    <text evidence="1">Belongs to the GST superfamily. NadH family.</text>
</comment>
<dbReference type="InterPro" id="IPR044087">
    <property type="entry name" value="NahD-like"/>
</dbReference>